<dbReference type="PROSITE" id="PS00108">
    <property type="entry name" value="PROTEIN_KINASE_ST"/>
    <property type="match status" value="1"/>
</dbReference>
<evidence type="ECO:0000256" key="4">
    <source>
        <dbReference type="ARBA" id="ARBA00022741"/>
    </source>
</evidence>
<dbReference type="InterPro" id="IPR011009">
    <property type="entry name" value="Kinase-like_dom_sf"/>
</dbReference>
<dbReference type="SMART" id="SM00220">
    <property type="entry name" value="S_TKc"/>
    <property type="match status" value="1"/>
</dbReference>
<feature type="region of interest" description="Disordered" evidence="8">
    <location>
        <begin position="488"/>
        <end position="610"/>
    </location>
</feature>
<dbReference type="PROSITE" id="PS00107">
    <property type="entry name" value="PROTEIN_KINASE_ATP"/>
    <property type="match status" value="1"/>
</dbReference>
<feature type="binding site" evidence="7">
    <location>
        <position position="76"/>
    </location>
    <ligand>
        <name>ATP</name>
        <dbReference type="ChEBI" id="CHEBI:30616"/>
    </ligand>
</feature>
<gene>
    <name evidence="11" type="ORF">CAE01nite_00240</name>
</gene>
<dbReference type="Gene3D" id="3.30.200.20">
    <property type="entry name" value="Phosphorylase Kinase, domain 1"/>
    <property type="match status" value="1"/>
</dbReference>
<keyword evidence="3" id="KW-0808">Transferase</keyword>
<dbReference type="Proteomes" id="UP000321181">
    <property type="component" value="Unassembled WGS sequence"/>
</dbReference>
<evidence type="ECO:0000256" key="5">
    <source>
        <dbReference type="ARBA" id="ARBA00022777"/>
    </source>
</evidence>
<keyword evidence="9" id="KW-0472">Membrane</keyword>
<dbReference type="PANTHER" id="PTHR43289">
    <property type="entry name" value="MITOGEN-ACTIVATED PROTEIN KINASE KINASE KINASE 20-RELATED"/>
    <property type="match status" value="1"/>
</dbReference>
<feature type="transmembrane region" description="Helical" evidence="9">
    <location>
        <begin position="458"/>
        <end position="478"/>
    </location>
</feature>
<feature type="region of interest" description="Disordered" evidence="8">
    <location>
        <begin position="377"/>
        <end position="401"/>
    </location>
</feature>
<evidence type="ECO:0000256" key="8">
    <source>
        <dbReference type="SAM" id="MobiDB-lite"/>
    </source>
</evidence>
<keyword evidence="2" id="KW-0723">Serine/threonine-protein kinase</keyword>
<organism evidence="11 12">
    <name type="scientific">Cellulomonas aerilata</name>
    <dbReference type="NCBI Taxonomy" id="515326"/>
    <lineage>
        <taxon>Bacteria</taxon>
        <taxon>Bacillati</taxon>
        <taxon>Actinomycetota</taxon>
        <taxon>Actinomycetes</taxon>
        <taxon>Micrococcales</taxon>
        <taxon>Cellulomonadaceae</taxon>
        <taxon>Cellulomonas</taxon>
    </lineage>
</organism>
<dbReference type="EC" id="2.7.11.1" evidence="1"/>
<keyword evidence="6 7" id="KW-0067">ATP-binding</keyword>
<dbReference type="InterPro" id="IPR000719">
    <property type="entry name" value="Prot_kinase_dom"/>
</dbReference>
<keyword evidence="4 7" id="KW-0547">Nucleotide-binding</keyword>
<accession>A0A512D748</accession>
<dbReference type="AlphaFoldDB" id="A0A512D748"/>
<evidence type="ECO:0000259" key="10">
    <source>
        <dbReference type="PROSITE" id="PS50011"/>
    </source>
</evidence>
<keyword evidence="12" id="KW-1185">Reference proteome</keyword>
<comment type="caution">
    <text evidence="11">The sequence shown here is derived from an EMBL/GenBank/DDBJ whole genome shotgun (WGS) entry which is preliminary data.</text>
</comment>
<feature type="compositionally biased region" description="Low complexity" evidence="8">
    <location>
        <begin position="526"/>
        <end position="553"/>
    </location>
</feature>
<dbReference type="InterPro" id="IPR017441">
    <property type="entry name" value="Protein_kinase_ATP_BS"/>
</dbReference>
<evidence type="ECO:0000256" key="1">
    <source>
        <dbReference type="ARBA" id="ARBA00012513"/>
    </source>
</evidence>
<dbReference type="EMBL" id="BJYY01000001">
    <property type="protein sequence ID" value="GEO32299.1"/>
    <property type="molecule type" value="Genomic_DNA"/>
</dbReference>
<feature type="compositionally biased region" description="Gly residues" evidence="8">
    <location>
        <begin position="554"/>
        <end position="576"/>
    </location>
</feature>
<keyword evidence="9" id="KW-0812">Transmembrane</keyword>
<proteinExistence type="predicted"/>
<feature type="compositionally biased region" description="Low complexity" evidence="8">
    <location>
        <begin position="488"/>
        <end position="513"/>
    </location>
</feature>
<evidence type="ECO:0000256" key="3">
    <source>
        <dbReference type="ARBA" id="ARBA00022679"/>
    </source>
</evidence>
<dbReference type="Gene3D" id="1.10.510.10">
    <property type="entry name" value="Transferase(Phosphotransferase) domain 1"/>
    <property type="match status" value="1"/>
</dbReference>
<evidence type="ECO:0000313" key="11">
    <source>
        <dbReference type="EMBL" id="GEO32299.1"/>
    </source>
</evidence>
<evidence type="ECO:0000256" key="7">
    <source>
        <dbReference type="PROSITE-ProRule" id="PRU10141"/>
    </source>
</evidence>
<evidence type="ECO:0000256" key="2">
    <source>
        <dbReference type="ARBA" id="ARBA00022527"/>
    </source>
</evidence>
<protein>
    <recommendedName>
        <fullName evidence="1">non-specific serine/threonine protein kinase</fullName>
        <ecNumber evidence="1">2.7.11.1</ecNumber>
    </recommendedName>
</protein>
<dbReference type="SUPFAM" id="SSF56112">
    <property type="entry name" value="Protein kinase-like (PK-like)"/>
    <property type="match status" value="1"/>
</dbReference>
<dbReference type="GO" id="GO:0004674">
    <property type="term" value="F:protein serine/threonine kinase activity"/>
    <property type="evidence" value="ECO:0007669"/>
    <property type="project" value="UniProtKB-KW"/>
</dbReference>
<feature type="region of interest" description="Disordered" evidence="8">
    <location>
        <begin position="423"/>
        <end position="451"/>
    </location>
</feature>
<feature type="domain" description="Protein kinase" evidence="10">
    <location>
        <begin position="47"/>
        <end position="308"/>
    </location>
</feature>
<feature type="compositionally biased region" description="Acidic residues" evidence="8">
    <location>
        <begin position="514"/>
        <end position="525"/>
    </location>
</feature>
<reference evidence="11 12" key="1">
    <citation type="submission" date="2019-07" db="EMBL/GenBank/DDBJ databases">
        <title>Whole genome shotgun sequence of Cellulomonas aerilata NBRC 106308.</title>
        <authorList>
            <person name="Hosoyama A."/>
            <person name="Uohara A."/>
            <person name="Ohji S."/>
            <person name="Ichikawa N."/>
        </authorList>
    </citation>
    <scope>NUCLEOTIDE SEQUENCE [LARGE SCALE GENOMIC DNA]</scope>
    <source>
        <strain evidence="11 12">NBRC 106308</strain>
    </source>
</reference>
<dbReference type="PANTHER" id="PTHR43289:SF6">
    <property type="entry name" value="SERINE_THREONINE-PROTEIN KINASE NEKL-3"/>
    <property type="match status" value="1"/>
</dbReference>
<dbReference type="InterPro" id="IPR008271">
    <property type="entry name" value="Ser/Thr_kinase_AS"/>
</dbReference>
<feature type="compositionally biased region" description="Low complexity" evidence="8">
    <location>
        <begin position="577"/>
        <end position="589"/>
    </location>
</feature>
<name>A0A512D748_9CELL</name>
<dbReference type="CDD" id="cd14014">
    <property type="entry name" value="STKc_PknB_like"/>
    <property type="match status" value="1"/>
</dbReference>
<dbReference type="GO" id="GO:0005524">
    <property type="term" value="F:ATP binding"/>
    <property type="evidence" value="ECO:0007669"/>
    <property type="project" value="UniProtKB-UniRule"/>
</dbReference>
<evidence type="ECO:0000313" key="12">
    <source>
        <dbReference type="Proteomes" id="UP000321181"/>
    </source>
</evidence>
<sequence>MDLTRPALAAVRARGYVRSVPREPEDTLDRPGSAARAARERLVAGRYRLESVLGRGGMGIVWAARDQVLPRDVAIKEVLAPLGLEDAERALLRARTLREARSAARVSAEGVVAILDVVEEDGRPWLVMERLPSRTLEDELSERGGIPPREVAEIGASLVAGLAAAHRAGILHRDVKPSNIMFRETPRGRRAVLGDFGIAHLDGDATLTATGQMMGSPAYIAPERARGERATPASDLWSLGVTLWAAVEGWSPFQRVNSLASLTAVITEEPPRAAHAGPLEPLLDGLLRKDPARRIDATTAGRLLREALAAEAPPTASPVVPTAGPVVPPASPVVPTAGPVVPTGPVVSTGPVLPTASPAPPTPASVPASVPVPVLLHEPSTTRPLPRPPTAPERTPSPALATSASIAPLATGGAAAAVAPVPARATDDADVPDAPPWWTPGPIRDDDARSRTRPRRRLLALVASLVAVGLVGFGATLLPGLGGPGDDVAGTQTTTSGTTVDAGASEPGAGAADDAADDAVQDDAAQDGAAGDDAAQDVPAAADDAQGGTTADGAGQGATGGGTDGTGAEAGQGAGSDGSPAGGAVPTGAGAAGAGSAGATAPVVPDGFQWHEDPTGFGVAVPAGWTVEREGPRVYLHDPATAAYLLVDQTDEPAPDPVEDWRRQEPVVADRLAGYARVGEIEAVDFRGWRAADWEFVFGPGQRTHVLNRNLVTAPDQAYALYWSVPSSRWDAMLGVHEQVVASFRPRS</sequence>
<dbReference type="Pfam" id="PF00069">
    <property type="entry name" value="Pkinase"/>
    <property type="match status" value="1"/>
</dbReference>
<keyword evidence="5" id="KW-0418">Kinase</keyword>
<evidence type="ECO:0000256" key="6">
    <source>
        <dbReference type="ARBA" id="ARBA00022840"/>
    </source>
</evidence>
<keyword evidence="9" id="KW-1133">Transmembrane helix</keyword>
<evidence type="ECO:0000256" key="9">
    <source>
        <dbReference type="SAM" id="Phobius"/>
    </source>
</evidence>
<dbReference type="PROSITE" id="PS50011">
    <property type="entry name" value="PROTEIN_KINASE_DOM"/>
    <property type="match status" value="1"/>
</dbReference>